<reference evidence="1 2" key="1">
    <citation type="submission" date="2018-08" db="EMBL/GenBank/DDBJ databases">
        <title>Aphanomyces genome sequencing and annotation.</title>
        <authorList>
            <person name="Minardi D."/>
            <person name="Oidtmann B."/>
            <person name="Van Der Giezen M."/>
            <person name="Studholme D.J."/>
        </authorList>
    </citation>
    <scope>NUCLEOTIDE SEQUENCE [LARGE SCALE GENOMIC DNA]</scope>
    <source>
        <strain evidence="1 2">SA</strain>
    </source>
</reference>
<sequence>RPRLQRLTCLTDLQALRSSAADKILWKDLVPGFLTEQIVTACPTIPQHSNV</sequence>
<name>A0A397CUQ2_APHAT</name>
<protein>
    <submittedName>
        <fullName evidence="1">Uncharacterized protein</fullName>
    </submittedName>
</protein>
<gene>
    <name evidence="1" type="ORF">DYB38_009503</name>
</gene>
<organism evidence="1 2">
    <name type="scientific">Aphanomyces astaci</name>
    <name type="common">Crayfish plague agent</name>
    <dbReference type="NCBI Taxonomy" id="112090"/>
    <lineage>
        <taxon>Eukaryota</taxon>
        <taxon>Sar</taxon>
        <taxon>Stramenopiles</taxon>
        <taxon>Oomycota</taxon>
        <taxon>Saprolegniomycetes</taxon>
        <taxon>Saprolegniales</taxon>
        <taxon>Verrucalvaceae</taxon>
        <taxon>Aphanomyces</taxon>
    </lineage>
</organism>
<evidence type="ECO:0000313" key="2">
    <source>
        <dbReference type="Proteomes" id="UP000265716"/>
    </source>
</evidence>
<evidence type="ECO:0000313" key="1">
    <source>
        <dbReference type="EMBL" id="RHY50021.1"/>
    </source>
</evidence>
<feature type="non-terminal residue" evidence="1">
    <location>
        <position position="1"/>
    </location>
</feature>
<dbReference type="AlphaFoldDB" id="A0A397CUQ2"/>
<accession>A0A397CUQ2</accession>
<proteinExistence type="predicted"/>
<dbReference type="Proteomes" id="UP000265716">
    <property type="component" value="Unassembled WGS sequence"/>
</dbReference>
<comment type="caution">
    <text evidence="1">The sequence shown here is derived from an EMBL/GenBank/DDBJ whole genome shotgun (WGS) entry which is preliminary data.</text>
</comment>
<dbReference type="EMBL" id="QUTC01006867">
    <property type="protein sequence ID" value="RHY50021.1"/>
    <property type="molecule type" value="Genomic_DNA"/>
</dbReference>